<dbReference type="Gene3D" id="2.60.120.260">
    <property type="entry name" value="Galactose-binding domain-like"/>
    <property type="match status" value="1"/>
</dbReference>
<dbReference type="SUPFAM" id="SSF49785">
    <property type="entry name" value="Galactose-binding domain-like"/>
    <property type="match status" value="2"/>
</dbReference>
<comment type="similarity">
    <text evidence="1 4">Belongs to the glycosyl hydrolase 26 family.</text>
</comment>
<reference evidence="7 8" key="1">
    <citation type="submission" date="2019-08" db="EMBL/GenBank/DDBJ databases">
        <title>In-depth cultivation of the pig gut microbiome towards novel bacterial diversity and tailored functional studies.</title>
        <authorList>
            <person name="Wylensek D."/>
            <person name="Hitch T.C.A."/>
            <person name="Clavel T."/>
        </authorList>
    </citation>
    <scope>NUCLEOTIDE SEQUENCE [LARGE SCALE GENOMIC DNA]</scope>
    <source>
        <strain evidence="8">WCA-380-WT-3B3</strain>
    </source>
</reference>
<feature type="active site" description="Proton donor" evidence="4">
    <location>
        <position position="415"/>
    </location>
</feature>
<dbReference type="GO" id="GO:0016985">
    <property type="term" value="F:mannan endo-1,4-beta-mannosidase activity"/>
    <property type="evidence" value="ECO:0007669"/>
    <property type="project" value="InterPro"/>
</dbReference>
<evidence type="ECO:0000313" key="8">
    <source>
        <dbReference type="Proteomes" id="UP000430222"/>
    </source>
</evidence>
<dbReference type="PROSITE" id="PS51764">
    <property type="entry name" value="GH26"/>
    <property type="match status" value="1"/>
</dbReference>
<feature type="active site" description="Nucleophile" evidence="4">
    <location>
        <position position="523"/>
    </location>
</feature>
<dbReference type="Pfam" id="PF09212">
    <property type="entry name" value="CBM27"/>
    <property type="match status" value="1"/>
</dbReference>
<feature type="signal peptide" evidence="5">
    <location>
        <begin position="1"/>
        <end position="22"/>
    </location>
</feature>
<evidence type="ECO:0000256" key="2">
    <source>
        <dbReference type="ARBA" id="ARBA00022801"/>
    </source>
</evidence>
<dbReference type="RefSeq" id="WP_154620303.1">
    <property type="nucleotide sequence ID" value="NZ_VUNL01000004.1"/>
</dbReference>
<dbReference type="PANTHER" id="PTHR40079">
    <property type="entry name" value="MANNAN ENDO-1,4-BETA-MANNOSIDASE E-RELATED"/>
    <property type="match status" value="1"/>
</dbReference>
<organism evidence="7 8">
    <name type="scientific">Selenomonas montiformis</name>
    <dbReference type="NCBI Taxonomy" id="2652285"/>
    <lineage>
        <taxon>Bacteria</taxon>
        <taxon>Bacillati</taxon>
        <taxon>Bacillota</taxon>
        <taxon>Negativicutes</taxon>
        <taxon>Selenomonadales</taxon>
        <taxon>Selenomonadaceae</taxon>
        <taxon>Selenomonas</taxon>
    </lineage>
</organism>
<protein>
    <recommendedName>
        <fullName evidence="6">GH26 domain-containing protein</fullName>
    </recommendedName>
</protein>
<dbReference type="Proteomes" id="UP000430222">
    <property type="component" value="Unassembled WGS sequence"/>
</dbReference>
<dbReference type="GO" id="GO:0006080">
    <property type="term" value="P:substituted mannan metabolic process"/>
    <property type="evidence" value="ECO:0007669"/>
    <property type="project" value="InterPro"/>
</dbReference>
<keyword evidence="5" id="KW-0732">Signal</keyword>
<dbReference type="Pfam" id="PF03425">
    <property type="entry name" value="CBM_11"/>
    <property type="match status" value="1"/>
</dbReference>
<dbReference type="InterPro" id="IPR017853">
    <property type="entry name" value="GH"/>
</dbReference>
<keyword evidence="3 4" id="KW-0326">Glycosidase</keyword>
<dbReference type="Pfam" id="PF02156">
    <property type="entry name" value="Glyco_hydro_26"/>
    <property type="match status" value="1"/>
</dbReference>
<keyword evidence="2 4" id="KW-0378">Hydrolase</keyword>
<dbReference type="InterPro" id="IPR005087">
    <property type="entry name" value="CBM11"/>
</dbReference>
<proteinExistence type="inferred from homology"/>
<evidence type="ECO:0000313" key="7">
    <source>
        <dbReference type="EMBL" id="MSV24540.1"/>
    </source>
</evidence>
<dbReference type="SUPFAM" id="SSF51445">
    <property type="entry name" value="(Trans)glycosidases"/>
    <property type="match status" value="1"/>
</dbReference>
<dbReference type="EMBL" id="VUNL01000004">
    <property type="protein sequence ID" value="MSV24540.1"/>
    <property type="molecule type" value="Genomic_DNA"/>
</dbReference>
<dbReference type="GO" id="GO:0030245">
    <property type="term" value="P:cellulose catabolic process"/>
    <property type="evidence" value="ECO:0007669"/>
    <property type="project" value="InterPro"/>
</dbReference>
<feature type="chain" id="PRO_5039038219" description="GH26 domain-containing protein" evidence="5">
    <location>
        <begin position="23"/>
        <end position="885"/>
    </location>
</feature>
<dbReference type="InterPro" id="IPR015295">
    <property type="entry name" value="CBM27"/>
</dbReference>
<evidence type="ECO:0000256" key="4">
    <source>
        <dbReference type="PROSITE-ProRule" id="PRU01100"/>
    </source>
</evidence>
<feature type="domain" description="GH26" evidence="6">
    <location>
        <begin position="239"/>
        <end position="601"/>
    </location>
</feature>
<evidence type="ECO:0000259" key="6">
    <source>
        <dbReference type="PROSITE" id="PS51764"/>
    </source>
</evidence>
<dbReference type="InterPro" id="IPR022790">
    <property type="entry name" value="GH26_dom"/>
</dbReference>
<comment type="caution">
    <text evidence="7">The sequence shown here is derived from an EMBL/GenBank/DDBJ whole genome shotgun (WGS) entry which is preliminary data.</text>
</comment>
<dbReference type="PANTHER" id="PTHR40079:SF4">
    <property type="entry name" value="GH26 DOMAIN-CONTAINING PROTEIN-RELATED"/>
    <property type="match status" value="1"/>
</dbReference>
<gene>
    <name evidence="7" type="ORF">FYJ78_04930</name>
</gene>
<dbReference type="Gene3D" id="2.60.120.430">
    <property type="entry name" value="Galactose-binding lectin"/>
    <property type="match status" value="1"/>
</dbReference>
<sequence>MNKKLLQRVIPMTLSLSLLLPAAGVIEAGAAQPAVRQTWEFAQGAQDWGYVGKWAYKGKPAVQYDKSVGKGAIRVDVDFSPTADKDWSEVKLGDAAVTKEKPMALKGYNRLSYDLYYQPAQLSKGTLKTKVYMKDEGGHEVQSFLEIERAGAVDAGDGLKKVHVSVPFDPADIQASLLNLSLVGSSTDYKGPLYVDNICLDFDDGYVVRTVWPVKQEKVKEKALKIPSVVQLTDPAAIDNAAKLYAYMKAMADTDYVLYGHMNDLLMHAGPGDSDTYGLVRDYPAVMPIDAMTLAGSNTEYQNHEPAPGALPAVTGKAAIQRAVELSVRVHRKGAIVSLSAHMPNFAQVAEKGKTADGYDYSGFTSVVTAGDVVRRVMPGGDLNEVFTGYLDKIADYGLALQKQGIPVLFRPYHENNGSWFWWGAAHCSASEFKNLFRYTEEYLRDVRGVHNFLYVYSPNGPFVDEDDYMTRYPGDAFVDIPGFDMYQEKPQKKDGWMDSFSQNMDIVQSFAEHHNKLTTVPEAGILCGKDTLGRTGAQRKDWFLEALDVLSRHKMSYFSTWSNFNADVFDQPYMVDKKRGHEMADGFTRFYNDPRSVFAGQMIDYTKWKVSGAPVQKAYAYILTPSSNSRVCEPAEIRAKAAGTYKEIRFALRGAKGELVAELPAQNVSPGIYQAAITKDLLNRIGQTVGTVEVLQDGRPADRLKVFFNMPFVKAPAEEVDTFESYYGDNEMLKGAYSTNCGPGCSIMPALTVKPDERQGEGHGLDFHYKLVKGGWAGVIKSMGADWSSYDAVQFWLKPDGRGQRFLIQINTDGEDFEVNLTDLAGTTAPQLVTIPFSRFQGKNGGQFNPAHIQHVAFYCNTIGEDPVDSHFYIDNVKAVNSAR</sequence>
<dbReference type="PRINTS" id="PR00739">
    <property type="entry name" value="GLHYDRLASE26"/>
</dbReference>
<evidence type="ECO:0000256" key="5">
    <source>
        <dbReference type="SAM" id="SignalP"/>
    </source>
</evidence>
<evidence type="ECO:0000256" key="1">
    <source>
        <dbReference type="ARBA" id="ARBA00007754"/>
    </source>
</evidence>
<dbReference type="InterPro" id="IPR008979">
    <property type="entry name" value="Galactose-bd-like_sf"/>
</dbReference>
<dbReference type="InterPro" id="IPR000805">
    <property type="entry name" value="Glyco_hydro_26"/>
</dbReference>
<name>A0A6I2UWQ9_9FIRM</name>
<dbReference type="AlphaFoldDB" id="A0A6I2UWQ9"/>
<keyword evidence="8" id="KW-1185">Reference proteome</keyword>
<dbReference type="GO" id="GO:0008810">
    <property type="term" value="F:cellulase activity"/>
    <property type="evidence" value="ECO:0007669"/>
    <property type="project" value="InterPro"/>
</dbReference>
<accession>A0A6I2UWQ9</accession>
<evidence type="ECO:0000256" key="3">
    <source>
        <dbReference type="ARBA" id="ARBA00023295"/>
    </source>
</evidence>
<dbReference type="Gene3D" id="3.20.20.80">
    <property type="entry name" value="Glycosidases"/>
    <property type="match status" value="1"/>
</dbReference>